<protein>
    <submittedName>
        <fullName evidence="2">Glycosyl transferase</fullName>
    </submittedName>
</protein>
<gene>
    <name evidence="2" type="ORF">GCM10017620_07790</name>
</gene>
<organism evidence="2 3">
    <name type="scientific">Brevundimonas intermedia</name>
    <dbReference type="NCBI Taxonomy" id="74315"/>
    <lineage>
        <taxon>Bacteria</taxon>
        <taxon>Pseudomonadati</taxon>
        <taxon>Pseudomonadota</taxon>
        <taxon>Alphaproteobacteria</taxon>
        <taxon>Caulobacterales</taxon>
        <taxon>Caulobacteraceae</taxon>
        <taxon>Brevundimonas</taxon>
    </lineage>
</organism>
<evidence type="ECO:0000313" key="3">
    <source>
        <dbReference type="Proteomes" id="UP001143509"/>
    </source>
</evidence>
<keyword evidence="3" id="KW-1185">Reference proteome</keyword>
<dbReference type="GO" id="GO:0016740">
    <property type="term" value="F:transferase activity"/>
    <property type="evidence" value="ECO:0007669"/>
    <property type="project" value="UniProtKB-KW"/>
</dbReference>
<dbReference type="CDD" id="cd03801">
    <property type="entry name" value="GT4_PimA-like"/>
    <property type="match status" value="1"/>
</dbReference>
<comment type="caution">
    <text evidence="2">The sequence shown here is derived from an EMBL/GenBank/DDBJ whole genome shotgun (WGS) entry which is preliminary data.</text>
</comment>
<dbReference type="InterPro" id="IPR028098">
    <property type="entry name" value="Glyco_trans_4-like_N"/>
</dbReference>
<evidence type="ECO:0000259" key="1">
    <source>
        <dbReference type="Pfam" id="PF13439"/>
    </source>
</evidence>
<sequence length="380" mass="40333">MHIDTIRGGRGVRILLVIEPSGGGSGRHVIDLAQGLIDGGHRVSLIYSPTRAEPRFEAEAAALPLQHLERLPLHRAVGPWDIPALIGLRRLIARLGPFDIIHGHSAKAGALARLAAPQSAARIYTPHALATQNPMKVGATPYGLVETLLARLASEAVIAVSDEEALHAARRGFPIERLHTIPNGLTACQSADRLAARRIMSLAEDAWVVGFVGRLCPQKDPVRFAQALRLAHARDPRIIGAMIGEGPLSDDARAAGGEAVRLLGALDARPLMAGFDLFAMTSRYEGFSYAMVEAAAAGLPILTTAVGGVSTLAQAGARITPLPLWATARQWADALVTAFSQPTPPSVAPGLVERFSAARMTADTIAVYRMAHARRWAARG</sequence>
<evidence type="ECO:0000313" key="2">
    <source>
        <dbReference type="EMBL" id="GLK47806.1"/>
    </source>
</evidence>
<dbReference type="Pfam" id="PF13692">
    <property type="entry name" value="Glyco_trans_1_4"/>
    <property type="match status" value="1"/>
</dbReference>
<dbReference type="PANTHER" id="PTHR12526">
    <property type="entry name" value="GLYCOSYLTRANSFERASE"/>
    <property type="match status" value="1"/>
</dbReference>
<reference evidence="2" key="1">
    <citation type="journal article" date="2014" name="Int. J. Syst. Evol. Microbiol.">
        <title>Complete genome of a new Firmicutes species belonging to the dominant human colonic microbiota ('Ruminococcus bicirculans') reveals two chromosomes and a selective capacity to utilize plant glucans.</title>
        <authorList>
            <consortium name="NISC Comparative Sequencing Program"/>
            <person name="Wegmann U."/>
            <person name="Louis P."/>
            <person name="Goesmann A."/>
            <person name="Henrissat B."/>
            <person name="Duncan S.H."/>
            <person name="Flint H.J."/>
        </authorList>
    </citation>
    <scope>NUCLEOTIDE SEQUENCE</scope>
    <source>
        <strain evidence="2">VKM B-1499</strain>
    </source>
</reference>
<dbReference type="SUPFAM" id="SSF53756">
    <property type="entry name" value="UDP-Glycosyltransferase/glycogen phosphorylase"/>
    <property type="match status" value="1"/>
</dbReference>
<dbReference type="Proteomes" id="UP001143509">
    <property type="component" value="Unassembled WGS sequence"/>
</dbReference>
<dbReference type="Pfam" id="PF13439">
    <property type="entry name" value="Glyco_transf_4"/>
    <property type="match status" value="1"/>
</dbReference>
<proteinExistence type="predicted"/>
<reference evidence="2" key="2">
    <citation type="submission" date="2023-01" db="EMBL/GenBank/DDBJ databases">
        <authorList>
            <person name="Sun Q."/>
            <person name="Evtushenko L."/>
        </authorList>
    </citation>
    <scope>NUCLEOTIDE SEQUENCE</scope>
    <source>
        <strain evidence="2">VKM B-1499</strain>
    </source>
</reference>
<name>A0ABQ5T610_9CAUL</name>
<feature type="domain" description="Glycosyltransferase subfamily 4-like N-terminal" evidence="1">
    <location>
        <begin position="23"/>
        <end position="185"/>
    </location>
</feature>
<dbReference type="Gene3D" id="3.40.50.2000">
    <property type="entry name" value="Glycogen Phosphorylase B"/>
    <property type="match status" value="2"/>
</dbReference>
<accession>A0ABQ5T610</accession>
<keyword evidence="2" id="KW-0808">Transferase</keyword>
<dbReference type="EMBL" id="BSFD01000002">
    <property type="protein sequence ID" value="GLK47806.1"/>
    <property type="molecule type" value="Genomic_DNA"/>
</dbReference>